<dbReference type="HOGENOM" id="CLU_047208_0_0_11"/>
<comment type="similarity">
    <text evidence="1">Belongs to the short-chain dehydrogenases/reductases (SDR) family.</text>
</comment>
<gene>
    <name evidence="3" type="ordered locus">AMIS_56280</name>
</gene>
<dbReference type="KEGG" id="ams:AMIS_56280"/>
<proteinExistence type="inferred from homology"/>
<dbReference type="EMBL" id="AP012319">
    <property type="protein sequence ID" value="BAL90848.1"/>
    <property type="molecule type" value="Genomic_DNA"/>
</dbReference>
<dbReference type="InterPro" id="IPR057326">
    <property type="entry name" value="KR_dom"/>
</dbReference>
<dbReference type="GO" id="GO:0016616">
    <property type="term" value="F:oxidoreductase activity, acting on the CH-OH group of donors, NAD or NADP as acceptor"/>
    <property type="evidence" value="ECO:0007669"/>
    <property type="project" value="TreeGrafter"/>
</dbReference>
<dbReference type="PANTHER" id="PTHR42760:SF78">
    <property type="entry name" value="3-OXOACYL-[ACYL-CARRIER-PROTEIN] REDUCTASE [NADH]"/>
    <property type="match status" value="1"/>
</dbReference>
<dbReference type="FunFam" id="3.40.50.720:FF:000338">
    <property type="entry name" value="3-oxoacyl-ACP reductase FabG"/>
    <property type="match status" value="1"/>
</dbReference>
<protein>
    <submittedName>
        <fullName evidence="3">Putative short-chain dehydrogenase</fullName>
    </submittedName>
</protein>
<evidence type="ECO:0000259" key="2">
    <source>
        <dbReference type="SMART" id="SM00822"/>
    </source>
</evidence>
<dbReference type="PRINTS" id="PR00081">
    <property type="entry name" value="GDHRDH"/>
</dbReference>
<dbReference type="STRING" id="512565.AMIS_56280"/>
<dbReference type="SUPFAM" id="SSF51735">
    <property type="entry name" value="NAD(P)-binding Rossmann-fold domains"/>
    <property type="match status" value="1"/>
</dbReference>
<dbReference type="OrthoDB" id="9804774at2"/>
<evidence type="ECO:0000256" key="1">
    <source>
        <dbReference type="ARBA" id="ARBA00006484"/>
    </source>
</evidence>
<keyword evidence="4" id="KW-1185">Reference proteome</keyword>
<dbReference type="RefSeq" id="WP_014445736.1">
    <property type="nucleotide sequence ID" value="NC_017093.1"/>
</dbReference>
<dbReference type="InterPro" id="IPR036291">
    <property type="entry name" value="NAD(P)-bd_dom_sf"/>
</dbReference>
<evidence type="ECO:0000313" key="3">
    <source>
        <dbReference type="EMBL" id="BAL90848.1"/>
    </source>
</evidence>
<accession>I0HCW1</accession>
<dbReference type="Pfam" id="PF13561">
    <property type="entry name" value="adh_short_C2"/>
    <property type="match status" value="1"/>
</dbReference>
<sequence length="446" mass="45939">MADRYANFANSGLGRTVVKRLGLPDPPRLRRHRPGDPLVDGPVLLGAAPGGRLSEPVRKQLGDAGVEVALSPTEGTRHGALIFDATGIGDSGQLRALFDFFHPYARSVKVSGRVIVLGTPPEATPGPKEATAQRSLEGLTRSIGKEFGRGVTSQLVYVAPGGEAALDSTLRFLLSGRSAYVSGQVVRIGAGTPPAPADWQRPLDGKLALVTGAARGIGAAIATTLARDGADVIALDVPAAGDALADVANSCSGRALQLDLTAPDAPARLAGYLAALPHAGADIVVHNAGITRDKTIARMSEDRWDSVIGVNLTAPERVNDVLLERDLIHTGGRIIGVASIAGIAGNRGQTNYATSKAGVIGMVQSSAPLLEPRGITINAVAPGFIETAMTAKMPVGLREAGRRLNSMSQGGLPIDVAETIAWFASPGSQMITGNVVRVCGQSLLGA</sequence>
<dbReference type="Gene3D" id="3.40.50.720">
    <property type="entry name" value="NAD(P)-binding Rossmann-like Domain"/>
    <property type="match status" value="2"/>
</dbReference>
<reference evidence="3 4" key="1">
    <citation type="submission" date="2012-02" db="EMBL/GenBank/DDBJ databases">
        <title>Complete genome sequence of Actinoplanes missouriensis 431 (= NBRC 102363).</title>
        <authorList>
            <person name="Ohnishi Y."/>
            <person name="Ishikawa J."/>
            <person name="Sekine M."/>
            <person name="Hosoyama A."/>
            <person name="Harada T."/>
            <person name="Narita H."/>
            <person name="Hata T."/>
            <person name="Konno Y."/>
            <person name="Tutikane K."/>
            <person name="Fujita N."/>
            <person name="Horinouchi S."/>
            <person name="Hayakawa M."/>
        </authorList>
    </citation>
    <scope>NUCLEOTIDE SEQUENCE [LARGE SCALE GENOMIC DNA]</scope>
    <source>
        <strain evidence="4">ATCC 14538 / DSM 43046 / CBS 188.64 / JCM 3121 / NBRC 102363 / NCIMB 12654 / NRRL B-3342 / UNCC 431</strain>
    </source>
</reference>
<dbReference type="PANTHER" id="PTHR42760">
    <property type="entry name" value="SHORT-CHAIN DEHYDROGENASES/REDUCTASES FAMILY MEMBER"/>
    <property type="match status" value="1"/>
</dbReference>
<organism evidence="3 4">
    <name type="scientific">Actinoplanes missouriensis (strain ATCC 14538 / DSM 43046 / CBS 188.64 / JCM 3121 / NBRC 102363 / NCIMB 12654 / NRRL B-3342 / UNCC 431)</name>
    <dbReference type="NCBI Taxonomy" id="512565"/>
    <lineage>
        <taxon>Bacteria</taxon>
        <taxon>Bacillati</taxon>
        <taxon>Actinomycetota</taxon>
        <taxon>Actinomycetes</taxon>
        <taxon>Micromonosporales</taxon>
        <taxon>Micromonosporaceae</taxon>
        <taxon>Actinoplanes</taxon>
    </lineage>
</organism>
<dbReference type="NCBIfam" id="NF006110">
    <property type="entry name" value="PRK08261.1"/>
    <property type="match status" value="1"/>
</dbReference>
<name>I0HCW1_ACTM4</name>
<dbReference type="SMART" id="SM00822">
    <property type="entry name" value="PKS_KR"/>
    <property type="match status" value="1"/>
</dbReference>
<evidence type="ECO:0000313" key="4">
    <source>
        <dbReference type="Proteomes" id="UP000007882"/>
    </source>
</evidence>
<dbReference type="AlphaFoldDB" id="I0HCW1"/>
<dbReference type="Proteomes" id="UP000007882">
    <property type="component" value="Chromosome"/>
</dbReference>
<dbReference type="eggNOG" id="COG1028">
    <property type="taxonomic scope" value="Bacteria"/>
</dbReference>
<dbReference type="PATRIC" id="fig|512565.3.peg.5626"/>
<dbReference type="InterPro" id="IPR002347">
    <property type="entry name" value="SDR_fam"/>
</dbReference>
<dbReference type="PRINTS" id="PR00080">
    <property type="entry name" value="SDRFAMILY"/>
</dbReference>
<feature type="domain" description="Ketoreductase" evidence="2">
    <location>
        <begin position="206"/>
        <end position="383"/>
    </location>
</feature>